<dbReference type="Pfam" id="PF01661">
    <property type="entry name" value="Macro"/>
    <property type="match status" value="1"/>
</dbReference>
<accession>A0A833WC01</accession>
<keyword evidence="4 7" id="KW-0862">Zinc</keyword>
<evidence type="ECO:0000256" key="7">
    <source>
        <dbReference type="PROSITE-ProRule" id="PRU00236"/>
    </source>
</evidence>
<evidence type="ECO:0000256" key="6">
    <source>
        <dbReference type="ARBA" id="ARBA00023295"/>
    </source>
</evidence>
<dbReference type="Gene3D" id="3.40.220.10">
    <property type="entry name" value="Leucine Aminopeptidase, subunit E, domain 1"/>
    <property type="match status" value="1"/>
</dbReference>
<dbReference type="InterPro" id="IPR002589">
    <property type="entry name" value="Macro_dom"/>
</dbReference>
<dbReference type="SUPFAM" id="SSF52949">
    <property type="entry name" value="Macro domain-like"/>
    <property type="match status" value="1"/>
</dbReference>
<dbReference type="GO" id="GO:0016798">
    <property type="term" value="F:hydrolase activity, acting on glycosyl bonds"/>
    <property type="evidence" value="ECO:0007669"/>
    <property type="project" value="UniProtKB-KW"/>
</dbReference>
<evidence type="ECO:0000259" key="8">
    <source>
        <dbReference type="PROSITE" id="PS50305"/>
    </source>
</evidence>
<keyword evidence="6" id="KW-0326">Glycosidase</keyword>
<organism evidence="10 11">
    <name type="scientific">Phytophthora infestans</name>
    <name type="common">Potato late blight agent</name>
    <name type="synonym">Botrytis infestans</name>
    <dbReference type="NCBI Taxonomy" id="4787"/>
    <lineage>
        <taxon>Eukaryota</taxon>
        <taxon>Sar</taxon>
        <taxon>Stramenopiles</taxon>
        <taxon>Oomycota</taxon>
        <taxon>Peronosporomycetes</taxon>
        <taxon>Peronosporales</taxon>
        <taxon>Peronosporaceae</taxon>
        <taxon>Phytophthora</taxon>
    </lineage>
</organism>
<keyword evidence="2 7" id="KW-0479">Metal-binding</keyword>
<dbReference type="InterPro" id="IPR029035">
    <property type="entry name" value="DHS-like_NAD/FAD-binding_dom"/>
</dbReference>
<dbReference type="InterPro" id="IPR043472">
    <property type="entry name" value="Macro_dom-like"/>
</dbReference>
<comment type="caution">
    <text evidence="7">Lacks conserved residue(s) required for the propagation of feature annotation.</text>
</comment>
<dbReference type="GO" id="GO:0046872">
    <property type="term" value="F:metal ion binding"/>
    <property type="evidence" value="ECO:0007669"/>
    <property type="project" value="UniProtKB-KW"/>
</dbReference>
<keyword evidence="11" id="KW-1185">Reference proteome</keyword>
<dbReference type="InterPro" id="IPR026590">
    <property type="entry name" value="Ssirtuin_cat_dom"/>
</dbReference>
<reference evidence="10" key="1">
    <citation type="submission" date="2020-04" db="EMBL/GenBank/DDBJ databases">
        <title>Hybrid Assembly of Korean Phytophthora infestans isolates.</title>
        <authorList>
            <person name="Prokchorchik M."/>
            <person name="Lee Y."/>
            <person name="Seo J."/>
            <person name="Cho J.-H."/>
            <person name="Park Y.-E."/>
            <person name="Jang D.-C."/>
            <person name="Im J.-S."/>
            <person name="Choi J.-G."/>
            <person name="Park H.-J."/>
            <person name="Lee G.-B."/>
            <person name="Lee Y.-G."/>
            <person name="Hong S.-Y."/>
            <person name="Cho K."/>
            <person name="Sohn K.H."/>
        </authorList>
    </citation>
    <scope>NUCLEOTIDE SEQUENCE</scope>
    <source>
        <strain evidence="10">KR_1_A1</strain>
    </source>
</reference>
<keyword evidence="3" id="KW-0378">Hydrolase</keyword>
<feature type="domain" description="Macro" evidence="9">
    <location>
        <begin position="93"/>
        <end position="290"/>
    </location>
</feature>
<dbReference type="AlphaFoldDB" id="A0A833WC01"/>
<dbReference type="CDD" id="cd02908">
    <property type="entry name" value="Macro_OAADPr_deacetylase"/>
    <property type="match status" value="1"/>
</dbReference>
<sequence length="581" mass="64022">MAPSVSSGSYNSLLRSVATKLLTESGYGLHHLHHASSSGIRDIVHHLLVARPPTDDCGSKQEEELYTQVESLLNLELTQRKTIVDALKLPTVIPSSSPDAHGFQQIALWKGDITTLRATAIVNAANSALLGCFQPSHKCIDNVIHSMAGPRLRAACHEIMSRKAHEEPGGNAQITQGFALPSSFVIHTVGPQLRHGEQPTAAECDQLQSCYTKSLDLLLKKVGDTEQHVSIAFSCISTGLFAFPSVPLAVNSVLEWLNQHQEETRGWKIIFNTFLKRDYDLYKSFIESKCPGNVTLPPVPVSSAIQSALRAVQDADCLLVAAGAGLSAAAGLDYTSEAVMKKFHPDIRKILPSFRMMYSSIGFARFDWVRHRTAPTYDYVKKIFNSFESRNPGSAFVETSNADGMFEQEGFDTKSIYIMQGDYGRIQCLKPCAQDSVWSSRPFMEKALESFNPKTYRVEDPAGIPKCPRCGGKMFLLLRVDDSFLQSALEGGRAVYNKWLSGVLGRVKHDGKKFAILEVGAGFNTPGVIRMPNERLAYTDGVQLIRVNPEYPEMPFQSHGVGVPEDANAVLEYISKHVDTR</sequence>
<name>A0A833WC01_PHYIN</name>
<dbReference type="PANTHER" id="PTHR11106">
    <property type="entry name" value="GANGLIOSIDE INDUCED DIFFERENTIATION ASSOCIATED PROTEIN 2-RELATED"/>
    <property type="match status" value="1"/>
</dbReference>
<feature type="binding site" evidence="7">
    <location>
        <position position="432"/>
    </location>
    <ligand>
        <name>Zn(2+)</name>
        <dbReference type="ChEBI" id="CHEBI:29105"/>
    </ligand>
</feature>
<evidence type="ECO:0000313" key="11">
    <source>
        <dbReference type="Proteomes" id="UP000602510"/>
    </source>
</evidence>
<evidence type="ECO:0000256" key="3">
    <source>
        <dbReference type="ARBA" id="ARBA00022801"/>
    </source>
</evidence>
<evidence type="ECO:0000259" key="9">
    <source>
        <dbReference type="PROSITE" id="PS51154"/>
    </source>
</evidence>
<dbReference type="SMART" id="SM00506">
    <property type="entry name" value="A1pp"/>
    <property type="match status" value="1"/>
</dbReference>
<dbReference type="EMBL" id="WSZM01000264">
    <property type="protein sequence ID" value="KAF4036637.1"/>
    <property type="molecule type" value="Genomic_DNA"/>
</dbReference>
<evidence type="ECO:0000256" key="1">
    <source>
        <dbReference type="ARBA" id="ARBA00001947"/>
    </source>
</evidence>
<dbReference type="PROSITE" id="PS51154">
    <property type="entry name" value="MACRO"/>
    <property type="match status" value="1"/>
</dbReference>
<proteinExistence type="predicted"/>
<protein>
    <submittedName>
        <fullName evidence="10">Macro domain</fullName>
    </submittedName>
</protein>
<comment type="caution">
    <text evidence="10">The sequence shown here is derived from an EMBL/GenBank/DDBJ whole genome shotgun (WGS) entry which is preliminary data.</text>
</comment>
<dbReference type="PROSITE" id="PS50305">
    <property type="entry name" value="SIRTUIN"/>
    <property type="match status" value="1"/>
</dbReference>
<dbReference type="Proteomes" id="UP000602510">
    <property type="component" value="Unassembled WGS sequence"/>
</dbReference>
<feature type="binding site" evidence="7">
    <location>
        <position position="467"/>
    </location>
    <ligand>
        <name>Zn(2+)</name>
        <dbReference type="ChEBI" id="CHEBI:29105"/>
    </ligand>
</feature>
<evidence type="ECO:0000256" key="2">
    <source>
        <dbReference type="ARBA" id="ARBA00022723"/>
    </source>
</evidence>
<keyword evidence="5" id="KW-0520">NAD</keyword>
<evidence type="ECO:0000256" key="5">
    <source>
        <dbReference type="ARBA" id="ARBA00023027"/>
    </source>
</evidence>
<dbReference type="Gene3D" id="3.40.50.1220">
    <property type="entry name" value="TPP-binding domain"/>
    <property type="match status" value="1"/>
</dbReference>
<comment type="cofactor">
    <cofactor evidence="1">
        <name>Zn(2+)</name>
        <dbReference type="ChEBI" id="CHEBI:29105"/>
    </cofactor>
</comment>
<evidence type="ECO:0000256" key="4">
    <source>
        <dbReference type="ARBA" id="ARBA00022833"/>
    </source>
</evidence>
<dbReference type="PANTHER" id="PTHR11106:SF121">
    <property type="entry name" value="ADP-RIBOSE 1''-PHOSPHATE PHOSPHATASE"/>
    <property type="match status" value="1"/>
</dbReference>
<gene>
    <name evidence="10" type="ORF">GN244_ATG11347</name>
</gene>
<feature type="domain" description="Deacetylase sirtuin-type" evidence="8">
    <location>
        <begin position="298"/>
        <end position="577"/>
    </location>
</feature>
<evidence type="ECO:0000313" key="10">
    <source>
        <dbReference type="EMBL" id="KAF4036637.1"/>
    </source>
</evidence>
<feature type="binding site" evidence="7">
    <location>
        <position position="470"/>
    </location>
    <ligand>
        <name>Zn(2+)</name>
        <dbReference type="ChEBI" id="CHEBI:29105"/>
    </ligand>
</feature>
<feature type="binding site" evidence="7">
    <location>
        <position position="428"/>
    </location>
    <ligand>
        <name>Zn(2+)</name>
        <dbReference type="ChEBI" id="CHEBI:29105"/>
    </ligand>
</feature>
<dbReference type="SUPFAM" id="SSF52467">
    <property type="entry name" value="DHS-like NAD/FAD-binding domain"/>
    <property type="match status" value="1"/>
</dbReference>